<dbReference type="GO" id="GO:0004106">
    <property type="term" value="F:chorismate mutase activity"/>
    <property type="evidence" value="ECO:0007669"/>
    <property type="project" value="UniProtKB-EC"/>
</dbReference>
<dbReference type="Pfam" id="PF07736">
    <property type="entry name" value="CM_1"/>
    <property type="match status" value="1"/>
</dbReference>
<dbReference type="Proteomes" id="UP000294817">
    <property type="component" value="Unassembled WGS sequence"/>
</dbReference>
<comment type="caution">
    <text evidence="2">The sequence shown here is derived from an EMBL/GenBank/DDBJ whole genome shotgun (WGS) entry which is preliminary data.</text>
</comment>
<dbReference type="GO" id="GO:0008652">
    <property type="term" value="P:amino acid biosynthetic process"/>
    <property type="evidence" value="ECO:0007669"/>
    <property type="project" value="UniProtKB-UniRule"/>
</dbReference>
<dbReference type="InterPro" id="IPR008243">
    <property type="entry name" value="Chorismate_mutase_AroH"/>
</dbReference>
<comment type="catalytic activity">
    <reaction evidence="1">
        <text>chorismate = prephenate</text>
        <dbReference type="Rhea" id="RHEA:13897"/>
        <dbReference type="ChEBI" id="CHEBI:29748"/>
        <dbReference type="ChEBI" id="CHEBI:29934"/>
        <dbReference type="EC" id="5.4.99.5"/>
    </reaction>
</comment>
<keyword evidence="1" id="KW-0057">Aromatic amino acid biosynthesis</keyword>
<keyword evidence="1" id="KW-0413">Isomerase</keyword>
<sequence length="127" mass="14732">MRVNRGYDNMSFEYKIVGIRGATSLTEDHPMELTEKVLELWNEIMDKNDISRIISVIFSVTPDIKSLNPATILREKLDLNNVPFMSLEEASFNDSREKIIRALIICESSTHNFVYLHEAKNLRTKKE</sequence>
<dbReference type="GO" id="GO:0009073">
    <property type="term" value="P:aromatic amino acid family biosynthetic process"/>
    <property type="evidence" value="ECO:0007669"/>
    <property type="project" value="UniProtKB-UniRule"/>
</dbReference>
<evidence type="ECO:0000313" key="3">
    <source>
        <dbReference type="Proteomes" id="UP000294817"/>
    </source>
</evidence>
<protein>
    <recommendedName>
        <fullName evidence="1">chorismate mutase</fullName>
        <ecNumber evidence="1">5.4.99.5</ecNumber>
    </recommendedName>
</protein>
<dbReference type="AlphaFoldDB" id="A0A4R8ETD3"/>
<gene>
    <name evidence="2" type="ORF">C8D74_11349</name>
</gene>
<name>A0A4R8ETD3_9BACT</name>
<evidence type="ECO:0000256" key="1">
    <source>
        <dbReference type="PROSITE-ProRule" id="PRU00514"/>
    </source>
</evidence>
<dbReference type="Gene3D" id="3.30.1330.40">
    <property type="entry name" value="RutC-like"/>
    <property type="match status" value="1"/>
</dbReference>
<accession>A0A4R8ETD3</accession>
<dbReference type="InterPro" id="IPR035959">
    <property type="entry name" value="RutC-like_sf"/>
</dbReference>
<dbReference type="SUPFAM" id="SSF55298">
    <property type="entry name" value="YjgF-like"/>
    <property type="match status" value="1"/>
</dbReference>
<dbReference type="PANTHER" id="PTHR21164:SF0">
    <property type="entry name" value="CHORISMATE MUTASE AROH"/>
    <property type="match status" value="1"/>
</dbReference>
<organism evidence="2 3">
    <name type="scientific">Petrotoga sibirica</name>
    <dbReference type="NCBI Taxonomy" id="156202"/>
    <lineage>
        <taxon>Bacteria</taxon>
        <taxon>Thermotogati</taxon>
        <taxon>Thermotogota</taxon>
        <taxon>Thermotogae</taxon>
        <taxon>Petrotogales</taxon>
        <taxon>Petrotogaceae</taxon>
        <taxon>Petrotoga</taxon>
    </lineage>
</organism>
<keyword evidence="3" id="KW-1185">Reference proteome</keyword>
<dbReference type="EC" id="5.4.99.5" evidence="1"/>
<proteinExistence type="predicted"/>
<reference evidence="2 3" key="1">
    <citation type="submission" date="2019-03" db="EMBL/GenBank/DDBJ databases">
        <title>Genomic Encyclopedia of Type Strains, Phase IV (KMG-IV): sequencing the most valuable type-strain genomes for metagenomic binning, comparative biology and taxonomic classification.</title>
        <authorList>
            <person name="Goeker M."/>
        </authorList>
    </citation>
    <scope>NUCLEOTIDE SEQUENCE [LARGE SCALE GENOMIC DNA]</scope>
    <source>
        <strain evidence="2 3">DSM 13575</strain>
    </source>
</reference>
<evidence type="ECO:0000313" key="2">
    <source>
        <dbReference type="EMBL" id="TDX12901.1"/>
    </source>
</evidence>
<dbReference type="PANTHER" id="PTHR21164">
    <property type="entry name" value="CHORISMATE MUTASE"/>
    <property type="match status" value="1"/>
</dbReference>
<dbReference type="GO" id="GO:0046417">
    <property type="term" value="P:chorismate metabolic process"/>
    <property type="evidence" value="ECO:0007669"/>
    <property type="project" value="TreeGrafter"/>
</dbReference>
<dbReference type="EMBL" id="SODZ01000013">
    <property type="protein sequence ID" value="TDX12901.1"/>
    <property type="molecule type" value="Genomic_DNA"/>
</dbReference>
<dbReference type="PROSITE" id="PS51167">
    <property type="entry name" value="CHORISMATE_MUT_1"/>
    <property type="match status" value="1"/>
</dbReference>
<keyword evidence="1" id="KW-0028">Amino-acid biosynthesis</keyword>